<sequence length="150" mass="17531">MTPQMMSESTTSDSTISAEEEQVYDDVDLNSPKWSLKVKLEDVFNRVCNEEEEEDVYDDFDLSSQEWALKVKLEDVGKQVCEQEEEEEKKKEEEETVYDDCDFSSEEWALKVKLEDVGKEVCERKFRLHLGHALSDPLFDSIHSKIFYAV</sequence>
<gene>
    <name evidence="2" type="ORF">DILT_LOCUS5223</name>
</gene>
<accession>A0A3P7NLW0</accession>
<evidence type="ECO:0000313" key="3">
    <source>
        <dbReference type="Proteomes" id="UP000281553"/>
    </source>
</evidence>
<protein>
    <submittedName>
        <fullName evidence="2">Uncharacterized protein</fullName>
    </submittedName>
</protein>
<dbReference type="AlphaFoldDB" id="A0A3P7NLW0"/>
<feature type="region of interest" description="Disordered" evidence="1">
    <location>
        <begin position="1"/>
        <end position="24"/>
    </location>
</feature>
<evidence type="ECO:0000313" key="2">
    <source>
        <dbReference type="EMBL" id="VDN09392.1"/>
    </source>
</evidence>
<dbReference type="Proteomes" id="UP000281553">
    <property type="component" value="Unassembled WGS sequence"/>
</dbReference>
<dbReference type="EMBL" id="UYRU01046965">
    <property type="protein sequence ID" value="VDN09392.1"/>
    <property type="molecule type" value="Genomic_DNA"/>
</dbReference>
<dbReference type="OrthoDB" id="10648752at2759"/>
<keyword evidence="3" id="KW-1185">Reference proteome</keyword>
<evidence type="ECO:0000256" key="1">
    <source>
        <dbReference type="SAM" id="MobiDB-lite"/>
    </source>
</evidence>
<feature type="compositionally biased region" description="Polar residues" evidence="1">
    <location>
        <begin position="1"/>
        <end position="17"/>
    </location>
</feature>
<proteinExistence type="predicted"/>
<organism evidence="2 3">
    <name type="scientific">Dibothriocephalus latus</name>
    <name type="common">Fish tapeworm</name>
    <name type="synonym">Diphyllobothrium latum</name>
    <dbReference type="NCBI Taxonomy" id="60516"/>
    <lineage>
        <taxon>Eukaryota</taxon>
        <taxon>Metazoa</taxon>
        <taxon>Spiralia</taxon>
        <taxon>Lophotrochozoa</taxon>
        <taxon>Platyhelminthes</taxon>
        <taxon>Cestoda</taxon>
        <taxon>Eucestoda</taxon>
        <taxon>Diphyllobothriidea</taxon>
        <taxon>Diphyllobothriidae</taxon>
        <taxon>Dibothriocephalus</taxon>
    </lineage>
</organism>
<reference evidence="2 3" key="1">
    <citation type="submission" date="2018-11" db="EMBL/GenBank/DDBJ databases">
        <authorList>
            <consortium name="Pathogen Informatics"/>
        </authorList>
    </citation>
    <scope>NUCLEOTIDE SEQUENCE [LARGE SCALE GENOMIC DNA]</scope>
</reference>
<name>A0A3P7NLW0_DIBLA</name>